<sequence length="209" mass="22878">MPAEVASEKQSLLLVVAKRDVKLTSRALMDSGGIIEVTADLIFNKCQGSERAHPHALHSGALSKLLIFNSMDNQSQRMLVQNMYKRQVTAGEILVDQGSTGLAATQLYVIESGSFEILQKRQGYTVRVDLDHPGRCLGEISLYYDWARNAAIVAKSRAVVWIHHPEESNDFSTSAITAEHHAGVSNQPRDQIGSSDCEAPSEFGKSTLP</sequence>
<comment type="caution">
    <text evidence="3">The sequence shown here is derived from an EMBL/GenBank/DDBJ whole genome shotgun (WGS) entry which is preliminary data.</text>
</comment>
<evidence type="ECO:0000256" key="1">
    <source>
        <dbReference type="SAM" id="MobiDB-lite"/>
    </source>
</evidence>
<dbReference type="Gene3D" id="2.60.120.10">
    <property type="entry name" value="Jelly Rolls"/>
    <property type="match status" value="1"/>
</dbReference>
<dbReference type="PROSITE" id="PS50042">
    <property type="entry name" value="CNMP_BINDING_3"/>
    <property type="match status" value="1"/>
</dbReference>
<dbReference type="PANTHER" id="PTHR11635:SF152">
    <property type="entry name" value="CAMP-DEPENDENT PROTEIN KINASE TYPE I REGULATORY SUBUNIT-RELATED"/>
    <property type="match status" value="1"/>
</dbReference>
<proteinExistence type="predicted"/>
<dbReference type="InterPro" id="IPR000595">
    <property type="entry name" value="cNMP-bd_dom"/>
</dbReference>
<feature type="compositionally biased region" description="Polar residues" evidence="1">
    <location>
        <begin position="184"/>
        <end position="194"/>
    </location>
</feature>
<feature type="domain" description="Cyclic nucleotide-binding" evidence="2">
    <location>
        <begin position="67"/>
        <end position="161"/>
    </location>
</feature>
<dbReference type="AlphaFoldDB" id="A0A699YXR2"/>
<name>A0A699YXR2_HAELA</name>
<dbReference type="GO" id="GO:0005952">
    <property type="term" value="C:cAMP-dependent protein kinase complex"/>
    <property type="evidence" value="ECO:0007669"/>
    <property type="project" value="InterPro"/>
</dbReference>
<dbReference type="InterPro" id="IPR018490">
    <property type="entry name" value="cNMP-bd_dom_sf"/>
</dbReference>
<dbReference type="InterPro" id="IPR014710">
    <property type="entry name" value="RmlC-like_jellyroll"/>
</dbReference>
<dbReference type="EMBL" id="BLLF01000802">
    <property type="protein sequence ID" value="GFH15067.1"/>
    <property type="molecule type" value="Genomic_DNA"/>
</dbReference>
<dbReference type="Proteomes" id="UP000485058">
    <property type="component" value="Unassembled WGS sequence"/>
</dbReference>
<reference evidence="3 4" key="1">
    <citation type="submission" date="2020-02" db="EMBL/GenBank/DDBJ databases">
        <title>Draft genome sequence of Haematococcus lacustris strain NIES-144.</title>
        <authorList>
            <person name="Morimoto D."/>
            <person name="Nakagawa S."/>
            <person name="Yoshida T."/>
            <person name="Sawayama S."/>
        </authorList>
    </citation>
    <scope>NUCLEOTIDE SEQUENCE [LARGE SCALE GENOMIC DNA]</scope>
    <source>
        <strain evidence="3 4">NIES-144</strain>
    </source>
</reference>
<dbReference type="SMART" id="SM00100">
    <property type="entry name" value="cNMP"/>
    <property type="match status" value="1"/>
</dbReference>
<evidence type="ECO:0000313" key="3">
    <source>
        <dbReference type="EMBL" id="GFH15067.1"/>
    </source>
</evidence>
<dbReference type="CDD" id="cd00038">
    <property type="entry name" value="CAP_ED"/>
    <property type="match status" value="1"/>
</dbReference>
<dbReference type="GO" id="GO:0005829">
    <property type="term" value="C:cytosol"/>
    <property type="evidence" value="ECO:0007669"/>
    <property type="project" value="TreeGrafter"/>
</dbReference>
<feature type="non-terminal residue" evidence="3">
    <location>
        <position position="209"/>
    </location>
</feature>
<evidence type="ECO:0000313" key="4">
    <source>
        <dbReference type="Proteomes" id="UP000485058"/>
    </source>
</evidence>
<evidence type="ECO:0000259" key="2">
    <source>
        <dbReference type="PROSITE" id="PS50042"/>
    </source>
</evidence>
<dbReference type="SUPFAM" id="SSF51206">
    <property type="entry name" value="cAMP-binding domain-like"/>
    <property type="match status" value="1"/>
</dbReference>
<feature type="region of interest" description="Disordered" evidence="1">
    <location>
        <begin position="184"/>
        <end position="209"/>
    </location>
</feature>
<keyword evidence="4" id="KW-1185">Reference proteome</keyword>
<organism evidence="3 4">
    <name type="scientific">Haematococcus lacustris</name>
    <name type="common">Green alga</name>
    <name type="synonym">Haematococcus pluvialis</name>
    <dbReference type="NCBI Taxonomy" id="44745"/>
    <lineage>
        <taxon>Eukaryota</taxon>
        <taxon>Viridiplantae</taxon>
        <taxon>Chlorophyta</taxon>
        <taxon>core chlorophytes</taxon>
        <taxon>Chlorophyceae</taxon>
        <taxon>CS clade</taxon>
        <taxon>Chlamydomonadales</taxon>
        <taxon>Haematococcaceae</taxon>
        <taxon>Haematococcus</taxon>
    </lineage>
</organism>
<dbReference type="PANTHER" id="PTHR11635">
    <property type="entry name" value="CAMP-DEPENDENT PROTEIN KINASE REGULATORY CHAIN"/>
    <property type="match status" value="1"/>
</dbReference>
<protein>
    <recommendedName>
        <fullName evidence="2">Cyclic nucleotide-binding domain-containing protein</fullName>
    </recommendedName>
</protein>
<gene>
    <name evidence="3" type="ORF">HaLaN_11227</name>
</gene>
<dbReference type="InterPro" id="IPR050503">
    <property type="entry name" value="cAMP-dep_PK_reg_su-like"/>
</dbReference>
<accession>A0A699YXR2</accession>
<dbReference type="Pfam" id="PF00027">
    <property type="entry name" value="cNMP_binding"/>
    <property type="match status" value="1"/>
</dbReference>